<dbReference type="SUPFAM" id="SSF50814">
    <property type="entry name" value="Lipocalins"/>
    <property type="match status" value="1"/>
</dbReference>
<gene>
    <name evidence="1" type="ORF">DUNSADRAFT_17169</name>
</gene>
<dbReference type="Gene3D" id="2.40.128.20">
    <property type="match status" value="1"/>
</dbReference>
<evidence type="ECO:0000313" key="1">
    <source>
        <dbReference type="EMBL" id="KAF5840325.1"/>
    </source>
</evidence>
<organism evidence="1 2">
    <name type="scientific">Dunaliella salina</name>
    <name type="common">Green alga</name>
    <name type="synonym">Protococcus salinus</name>
    <dbReference type="NCBI Taxonomy" id="3046"/>
    <lineage>
        <taxon>Eukaryota</taxon>
        <taxon>Viridiplantae</taxon>
        <taxon>Chlorophyta</taxon>
        <taxon>core chlorophytes</taxon>
        <taxon>Chlorophyceae</taxon>
        <taxon>CS clade</taxon>
        <taxon>Chlamydomonadales</taxon>
        <taxon>Dunaliellaceae</taxon>
        <taxon>Dunaliella</taxon>
    </lineage>
</organism>
<comment type="caution">
    <text evidence="1">The sequence shown here is derived from an EMBL/GenBank/DDBJ whole genome shotgun (WGS) entry which is preliminary data.</text>
</comment>
<dbReference type="InterPro" id="IPR012674">
    <property type="entry name" value="Calycin"/>
</dbReference>
<name>A0ABQ7H0D9_DUNSA</name>
<reference evidence="1" key="1">
    <citation type="submission" date="2017-08" db="EMBL/GenBank/DDBJ databases">
        <authorList>
            <person name="Polle J.E."/>
            <person name="Barry K."/>
            <person name="Cushman J."/>
            <person name="Schmutz J."/>
            <person name="Tran D."/>
            <person name="Hathwaick L.T."/>
            <person name="Yim W.C."/>
            <person name="Jenkins J."/>
            <person name="Mckie-Krisberg Z.M."/>
            <person name="Prochnik S."/>
            <person name="Lindquist E."/>
            <person name="Dockter R.B."/>
            <person name="Adam C."/>
            <person name="Molina H."/>
            <person name="Bunkerborg J."/>
            <person name="Jin E."/>
            <person name="Buchheim M."/>
            <person name="Magnuson J."/>
        </authorList>
    </citation>
    <scope>NUCLEOTIDE SEQUENCE</scope>
    <source>
        <strain evidence="1">CCAP 19/18</strain>
    </source>
</reference>
<keyword evidence="2" id="KW-1185">Reference proteome</keyword>
<accession>A0ABQ7H0D9</accession>
<dbReference type="Proteomes" id="UP000815325">
    <property type="component" value="Unassembled WGS sequence"/>
</dbReference>
<proteinExistence type="predicted"/>
<protein>
    <submittedName>
        <fullName evidence="1">Uncharacterized protein</fullName>
    </submittedName>
</protein>
<evidence type="ECO:0000313" key="2">
    <source>
        <dbReference type="Proteomes" id="UP000815325"/>
    </source>
</evidence>
<sequence length="181" mass="19231">MMLRAKEGLNVYNSANTGSVDGPFKGTNGTRGPELVAVPDPQEPFDETNTSDPSKLVVGPAVLLPAFESSPNLFGSYWVVAAGSSDGSCSYLEDLEECRAVAAYEWAIITGGPPSVATETGCRTGTPGASEEQFFGGLWLFSREPQSPENKEIMMAKAEELGLDTSVLLEVEHEGCSYPES</sequence>
<dbReference type="EMBL" id="MU069517">
    <property type="protein sequence ID" value="KAF5840325.1"/>
    <property type="molecule type" value="Genomic_DNA"/>
</dbReference>